<dbReference type="AlphaFoldDB" id="A0A0E9QAH2"/>
<accession>A0A0E9QAH2</accession>
<proteinExistence type="predicted"/>
<organism evidence="1">
    <name type="scientific">Anguilla anguilla</name>
    <name type="common">European freshwater eel</name>
    <name type="synonym">Muraena anguilla</name>
    <dbReference type="NCBI Taxonomy" id="7936"/>
    <lineage>
        <taxon>Eukaryota</taxon>
        <taxon>Metazoa</taxon>
        <taxon>Chordata</taxon>
        <taxon>Craniata</taxon>
        <taxon>Vertebrata</taxon>
        <taxon>Euteleostomi</taxon>
        <taxon>Actinopterygii</taxon>
        <taxon>Neopterygii</taxon>
        <taxon>Teleostei</taxon>
        <taxon>Anguilliformes</taxon>
        <taxon>Anguillidae</taxon>
        <taxon>Anguilla</taxon>
    </lineage>
</organism>
<protein>
    <submittedName>
        <fullName evidence="1">Uncharacterized protein</fullName>
    </submittedName>
</protein>
<reference evidence="1" key="2">
    <citation type="journal article" date="2015" name="Fish Shellfish Immunol.">
        <title>Early steps in the European eel (Anguilla anguilla)-Vibrio vulnificus interaction in the gills: Role of the RtxA13 toxin.</title>
        <authorList>
            <person name="Callol A."/>
            <person name="Pajuelo D."/>
            <person name="Ebbesson L."/>
            <person name="Teles M."/>
            <person name="MacKenzie S."/>
            <person name="Amaro C."/>
        </authorList>
    </citation>
    <scope>NUCLEOTIDE SEQUENCE</scope>
</reference>
<name>A0A0E9QAH2_ANGAN</name>
<evidence type="ECO:0000313" key="1">
    <source>
        <dbReference type="EMBL" id="JAH13123.1"/>
    </source>
</evidence>
<dbReference type="EMBL" id="GBXM01095454">
    <property type="protein sequence ID" value="JAH13123.1"/>
    <property type="molecule type" value="Transcribed_RNA"/>
</dbReference>
<sequence>MPDHRESISVVRTAFVSGRGSAAACLSLFEPAMRMSGLNPGWSA</sequence>
<reference evidence="1" key="1">
    <citation type="submission" date="2014-11" db="EMBL/GenBank/DDBJ databases">
        <authorList>
            <person name="Amaro Gonzalez C."/>
        </authorList>
    </citation>
    <scope>NUCLEOTIDE SEQUENCE</scope>
</reference>